<accession>A0AAE1H2R5</accession>
<gene>
    <name evidence="2" type="ORF">KUF71_022128</name>
</gene>
<dbReference type="AlphaFoldDB" id="A0AAE1H2R5"/>
<protein>
    <submittedName>
        <fullName evidence="2">Plexin-C1</fullName>
    </submittedName>
</protein>
<sequence length="327" mass="35124">MSQTSNSGAPLSSMAAGTARDTASLHRRDRLCNLEGGQDGQESPRPPPWTRATFWPRSAPLRSAPRVGEHVVRHGVAHHPLPGGHEAQLEVVPSPVVTLVGEVVRAGAGDGQQQTGSGTDQVAAEEGRQEAGQQRRHGQRVHDVLGALLGRAQNLQARRRLRDDGARVEEQLQIRPAVAVLRVLQFDKAHRLAAAGDGHGPRVVRDVVDVVVVRVEDALGAQRHGLVDEEEDGARRHVVHEVVADGQVLHHGDALVLQVLARPDARQHEQLRRDGDGSVTRPVPAPDPTRPRAQQLSQASARAVSTLDARGKRAEQDERPAPTAGIG</sequence>
<feature type="compositionally biased region" description="Polar residues" evidence="1">
    <location>
        <begin position="1"/>
        <end position="10"/>
    </location>
</feature>
<feature type="compositionally biased region" description="Basic and acidic residues" evidence="1">
    <location>
        <begin position="309"/>
        <end position="320"/>
    </location>
</feature>
<proteinExistence type="predicted"/>
<reference evidence="2" key="2">
    <citation type="journal article" date="2023" name="BMC Genomics">
        <title>Pest status, molecular evolution, and epigenetic factors derived from the genome assembly of Frankliniella fusca, a thysanopteran phytovirus vector.</title>
        <authorList>
            <person name="Catto M.A."/>
            <person name="Labadie P.E."/>
            <person name="Jacobson A.L."/>
            <person name="Kennedy G.G."/>
            <person name="Srinivasan R."/>
            <person name="Hunt B.G."/>
        </authorList>
    </citation>
    <scope>NUCLEOTIDE SEQUENCE</scope>
    <source>
        <strain evidence="2">PL_HMW_Pooled</strain>
    </source>
</reference>
<comment type="caution">
    <text evidence="2">The sequence shown here is derived from an EMBL/GenBank/DDBJ whole genome shotgun (WGS) entry which is preliminary data.</text>
</comment>
<name>A0AAE1H2R5_9NEOP</name>
<dbReference type="Proteomes" id="UP001219518">
    <property type="component" value="Unassembled WGS sequence"/>
</dbReference>
<evidence type="ECO:0000313" key="3">
    <source>
        <dbReference type="Proteomes" id="UP001219518"/>
    </source>
</evidence>
<feature type="compositionally biased region" description="Basic and acidic residues" evidence="1">
    <location>
        <begin position="267"/>
        <end position="276"/>
    </location>
</feature>
<feature type="region of interest" description="Disordered" evidence="1">
    <location>
        <begin position="1"/>
        <end position="55"/>
    </location>
</feature>
<organism evidence="2 3">
    <name type="scientific">Frankliniella fusca</name>
    <dbReference type="NCBI Taxonomy" id="407009"/>
    <lineage>
        <taxon>Eukaryota</taxon>
        <taxon>Metazoa</taxon>
        <taxon>Ecdysozoa</taxon>
        <taxon>Arthropoda</taxon>
        <taxon>Hexapoda</taxon>
        <taxon>Insecta</taxon>
        <taxon>Pterygota</taxon>
        <taxon>Neoptera</taxon>
        <taxon>Paraneoptera</taxon>
        <taxon>Thysanoptera</taxon>
        <taxon>Terebrantia</taxon>
        <taxon>Thripoidea</taxon>
        <taxon>Thripidae</taxon>
        <taxon>Frankliniella</taxon>
    </lineage>
</organism>
<evidence type="ECO:0000256" key="1">
    <source>
        <dbReference type="SAM" id="MobiDB-lite"/>
    </source>
</evidence>
<feature type="region of interest" description="Disordered" evidence="1">
    <location>
        <begin position="267"/>
        <end position="327"/>
    </location>
</feature>
<evidence type="ECO:0000313" key="2">
    <source>
        <dbReference type="EMBL" id="KAK3912540.1"/>
    </source>
</evidence>
<dbReference type="EMBL" id="JAHWGI010000295">
    <property type="protein sequence ID" value="KAK3912540.1"/>
    <property type="molecule type" value="Genomic_DNA"/>
</dbReference>
<feature type="region of interest" description="Disordered" evidence="1">
    <location>
        <begin position="107"/>
        <end position="139"/>
    </location>
</feature>
<feature type="compositionally biased region" description="Low complexity" evidence="1">
    <location>
        <begin position="291"/>
        <end position="305"/>
    </location>
</feature>
<reference evidence="2" key="1">
    <citation type="submission" date="2021-07" db="EMBL/GenBank/DDBJ databases">
        <authorList>
            <person name="Catto M.A."/>
            <person name="Jacobson A."/>
            <person name="Kennedy G."/>
            <person name="Labadie P."/>
            <person name="Hunt B.G."/>
            <person name="Srinivasan R."/>
        </authorList>
    </citation>
    <scope>NUCLEOTIDE SEQUENCE</scope>
    <source>
        <strain evidence="2">PL_HMW_Pooled</strain>
        <tissue evidence="2">Head</tissue>
    </source>
</reference>
<feature type="compositionally biased region" description="Basic and acidic residues" evidence="1">
    <location>
        <begin position="23"/>
        <end position="32"/>
    </location>
</feature>
<keyword evidence="3" id="KW-1185">Reference proteome</keyword>
<feature type="compositionally biased region" description="Low complexity" evidence="1">
    <location>
        <begin position="111"/>
        <end position="121"/>
    </location>
</feature>